<evidence type="ECO:0000256" key="5">
    <source>
        <dbReference type="SAM" id="MobiDB-lite"/>
    </source>
</evidence>
<dbReference type="PANTHER" id="PTHR38097:SF2">
    <property type="entry name" value="DNA-BINDING PROTEIN STPA"/>
    <property type="match status" value="1"/>
</dbReference>
<dbReference type="SMART" id="SM00528">
    <property type="entry name" value="HNS"/>
    <property type="match status" value="1"/>
</dbReference>
<evidence type="ECO:0000256" key="2">
    <source>
        <dbReference type="ARBA" id="ARBA00010610"/>
    </source>
</evidence>
<dbReference type="EMBL" id="POQS01000010">
    <property type="protein sequence ID" value="PND30201.1"/>
    <property type="molecule type" value="Genomic_DNA"/>
</dbReference>
<dbReference type="GO" id="GO:0003677">
    <property type="term" value="F:DNA binding"/>
    <property type="evidence" value="ECO:0007669"/>
    <property type="project" value="UniProtKB-KW"/>
</dbReference>
<evidence type="ECO:0000313" key="7">
    <source>
        <dbReference type="EMBL" id="PND30201.1"/>
    </source>
</evidence>
<dbReference type="Pfam" id="PF00816">
    <property type="entry name" value="Histone_HNS"/>
    <property type="match status" value="1"/>
</dbReference>
<keyword evidence="4" id="KW-0238">DNA-binding</keyword>
<comment type="caution">
    <text evidence="7">The sequence shown here is derived from an EMBL/GenBank/DDBJ whole genome shotgun (WGS) entry which is preliminary data.</text>
</comment>
<name>A0A2N8K9R9_9BURK</name>
<evidence type="ECO:0000259" key="6">
    <source>
        <dbReference type="SMART" id="SM00528"/>
    </source>
</evidence>
<keyword evidence="3" id="KW-0963">Cytoplasm</keyword>
<dbReference type="AlphaFoldDB" id="A0A2N8K9R9"/>
<comment type="subcellular location">
    <subcellularLocation>
        <location evidence="1">Cytoplasm</location>
        <location evidence="1">Nucleoid</location>
    </subcellularLocation>
</comment>
<dbReference type="SUPFAM" id="SSF81273">
    <property type="entry name" value="H-NS histone-like proteins"/>
    <property type="match status" value="1"/>
</dbReference>
<keyword evidence="8" id="KW-1185">Reference proteome</keyword>
<protein>
    <submittedName>
        <fullName evidence="7">Histidine biosynthesis protein</fullName>
    </submittedName>
</protein>
<dbReference type="InterPro" id="IPR037150">
    <property type="entry name" value="H-NS_C_dom_sf"/>
</dbReference>
<dbReference type="PANTHER" id="PTHR38097">
    <property type="match status" value="1"/>
</dbReference>
<gene>
    <name evidence="7" type="ORF">C1I89_29995</name>
</gene>
<evidence type="ECO:0000256" key="3">
    <source>
        <dbReference type="ARBA" id="ARBA00022490"/>
    </source>
</evidence>
<evidence type="ECO:0000313" key="8">
    <source>
        <dbReference type="Proteomes" id="UP000235994"/>
    </source>
</evidence>
<feature type="region of interest" description="Disordered" evidence="5">
    <location>
        <begin position="53"/>
        <end position="89"/>
    </location>
</feature>
<dbReference type="GO" id="GO:0009295">
    <property type="term" value="C:nucleoid"/>
    <property type="evidence" value="ECO:0007669"/>
    <property type="project" value="UniProtKB-SubCell"/>
</dbReference>
<dbReference type="RefSeq" id="WP_102775912.1">
    <property type="nucleotide sequence ID" value="NZ_POQS01000010.1"/>
</dbReference>
<dbReference type="InterPro" id="IPR027444">
    <property type="entry name" value="H-NS_C_dom"/>
</dbReference>
<feature type="domain" description="DNA-binding protein H-NS-like C-terminal" evidence="6">
    <location>
        <begin position="72"/>
        <end position="115"/>
    </location>
</feature>
<sequence length="115" mass="12606">MARKLTLLEINQQITKLQQQADEVRLAEKAEVVARIRKAIPVYGITPADLFDAPAKRGGRKTNGKATVKDKPKPARTGRIKYRDDAGHTWSGYGPKPQWLVAALASGKTEADLLA</sequence>
<dbReference type="Proteomes" id="UP000235994">
    <property type="component" value="Unassembled WGS sequence"/>
</dbReference>
<accession>A0A2N8K9R9</accession>
<dbReference type="Gene3D" id="4.10.430.10">
    <property type="entry name" value="Histone-like protein H-NS, C-terminal domain"/>
    <property type="match status" value="1"/>
</dbReference>
<evidence type="ECO:0000256" key="4">
    <source>
        <dbReference type="ARBA" id="ARBA00023125"/>
    </source>
</evidence>
<proteinExistence type="inferred from homology"/>
<comment type="similarity">
    <text evidence="2">Belongs to the histone-like protein H-NS family.</text>
</comment>
<evidence type="ECO:0000256" key="1">
    <source>
        <dbReference type="ARBA" id="ARBA00004453"/>
    </source>
</evidence>
<organism evidence="7 8">
    <name type="scientific">Achromobacter pulmonis</name>
    <dbReference type="NCBI Taxonomy" id="1389932"/>
    <lineage>
        <taxon>Bacteria</taxon>
        <taxon>Pseudomonadati</taxon>
        <taxon>Pseudomonadota</taxon>
        <taxon>Betaproteobacteria</taxon>
        <taxon>Burkholderiales</taxon>
        <taxon>Alcaligenaceae</taxon>
        <taxon>Achromobacter</taxon>
    </lineage>
</organism>
<reference evidence="7 8" key="1">
    <citation type="submission" date="2018-01" db="EMBL/GenBank/DDBJ databases">
        <title>The draft genome of an aniline degradation strain ANB-1.</title>
        <authorList>
            <person name="Zhang L."/>
            <person name="Jiang J."/>
        </authorList>
    </citation>
    <scope>NUCLEOTIDE SEQUENCE [LARGE SCALE GENOMIC DNA]</scope>
    <source>
        <strain evidence="7 8">ANB-1</strain>
    </source>
</reference>